<dbReference type="EMBL" id="BMYZ01000003">
    <property type="protein sequence ID" value="GGY84740.1"/>
    <property type="molecule type" value="Genomic_DNA"/>
</dbReference>
<reference evidence="4" key="1">
    <citation type="journal article" date="2019" name="Int. J. Syst. Evol. Microbiol.">
        <title>The Global Catalogue of Microorganisms (GCM) 10K type strain sequencing project: providing services to taxonomists for standard genome sequencing and annotation.</title>
        <authorList>
            <consortium name="The Broad Institute Genomics Platform"/>
            <consortium name="The Broad Institute Genome Sequencing Center for Infectious Disease"/>
            <person name="Wu L."/>
            <person name="Ma J."/>
        </authorList>
    </citation>
    <scope>NUCLEOTIDE SEQUENCE [LARGE SCALE GENOMIC DNA]</scope>
    <source>
        <strain evidence="4">KCTC 32239</strain>
    </source>
</reference>
<dbReference type="Gene3D" id="2.30.30.40">
    <property type="entry name" value="SH3 Domains"/>
    <property type="match status" value="1"/>
</dbReference>
<dbReference type="Pfam" id="PF00753">
    <property type="entry name" value="Lactamase_B"/>
    <property type="match status" value="1"/>
</dbReference>
<dbReference type="CDD" id="cd07731">
    <property type="entry name" value="ComA-like_MBL-fold"/>
    <property type="match status" value="1"/>
</dbReference>
<dbReference type="PROSITE" id="PS51781">
    <property type="entry name" value="SH3B"/>
    <property type="match status" value="1"/>
</dbReference>
<dbReference type="PANTHER" id="PTHR30619:SF7">
    <property type="entry name" value="BETA-LACTAMASE DOMAIN PROTEIN"/>
    <property type="match status" value="1"/>
</dbReference>
<dbReference type="Pfam" id="PF08239">
    <property type="entry name" value="SH3_3"/>
    <property type="match status" value="1"/>
</dbReference>
<evidence type="ECO:0000313" key="3">
    <source>
        <dbReference type="EMBL" id="GGY84740.1"/>
    </source>
</evidence>
<dbReference type="SUPFAM" id="SSF56281">
    <property type="entry name" value="Metallo-hydrolase/oxidoreductase"/>
    <property type="match status" value="1"/>
</dbReference>
<proteinExistence type="predicted"/>
<organism evidence="3 4">
    <name type="scientific">Cellvibrio zantedeschiae</name>
    <dbReference type="NCBI Taxonomy" id="1237077"/>
    <lineage>
        <taxon>Bacteria</taxon>
        <taxon>Pseudomonadati</taxon>
        <taxon>Pseudomonadota</taxon>
        <taxon>Gammaproteobacteria</taxon>
        <taxon>Cellvibrionales</taxon>
        <taxon>Cellvibrionaceae</taxon>
        <taxon>Cellvibrio</taxon>
    </lineage>
</organism>
<accession>A0ABQ3B9F5</accession>
<name>A0ABQ3B9F5_9GAMM</name>
<evidence type="ECO:0000256" key="1">
    <source>
        <dbReference type="SAM" id="SignalP"/>
    </source>
</evidence>
<comment type="caution">
    <text evidence="3">The sequence shown here is derived from an EMBL/GenBank/DDBJ whole genome shotgun (WGS) entry which is preliminary data.</text>
</comment>
<keyword evidence="1" id="KW-0732">Signal</keyword>
<evidence type="ECO:0000313" key="4">
    <source>
        <dbReference type="Proteomes" id="UP000619761"/>
    </source>
</evidence>
<dbReference type="Proteomes" id="UP000619761">
    <property type="component" value="Unassembled WGS sequence"/>
</dbReference>
<dbReference type="InterPro" id="IPR036866">
    <property type="entry name" value="RibonucZ/Hydroxyglut_hydro"/>
</dbReference>
<dbReference type="RefSeq" id="WP_189420444.1">
    <property type="nucleotide sequence ID" value="NZ_BMYZ01000003.1"/>
</dbReference>
<sequence>MKYFIAGLLFFCCSLFAQAAEYVTPSNRATNSITVRSSPNEGGVQLGQLKVGEELEYLGSVPYWHKVRFSPRKIGYVSKSWSEIIDHALTDNSEENLADTKFKDFYVDVIDVGTGLAMWIHNDNFNVIYDGGTQDDGARMPDNRLINFIQHHQPALKRIDHLIVSHPHKDHISLLPDLFSNFKVANVWDSGADYNSCIYAEFLSAVRASDAEYHTATNNFGLKDIAMEIGANCQFPSSVKLKFSSRINTDEKIILDKNISMQFLYATAEHHSDVNENSLVVRLEVGKNSFLLMGDAEGGARAKWLTNDSPEKNTIEADLLECCKANLKADVLIAGHHGSSTSSRRLFLDAVKPRYFVISSGPFKYSGVTLPDQEVVNEFIKRGQLFSTTQNDNTCKQNANKIGADADNEVGGCDNVRFIIGQNGVLGDFYFPHE</sequence>
<feature type="signal peptide" evidence="1">
    <location>
        <begin position="1"/>
        <end position="19"/>
    </location>
</feature>
<dbReference type="InterPro" id="IPR035681">
    <property type="entry name" value="ComA-like_MBL"/>
</dbReference>
<gene>
    <name evidence="3" type="ORF">GCM10011613_32200</name>
</gene>
<protein>
    <recommendedName>
        <fullName evidence="2">SH3b domain-containing protein</fullName>
    </recommendedName>
</protein>
<dbReference type="PANTHER" id="PTHR30619">
    <property type="entry name" value="DNA INTERNALIZATION/COMPETENCE PROTEIN COMEC/REC2"/>
    <property type="match status" value="1"/>
</dbReference>
<feature type="domain" description="SH3b" evidence="2">
    <location>
        <begin position="18"/>
        <end position="86"/>
    </location>
</feature>
<evidence type="ECO:0000259" key="2">
    <source>
        <dbReference type="PROSITE" id="PS51781"/>
    </source>
</evidence>
<dbReference type="InterPro" id="IPR052159">
    <property type="entry name" value="Competence_DNA_uptake"/>
</dbReference>
<keyword evidence="4" id="KW-1185">Reference proteome</keyword>
<dbReference type="InterPro" id="IPR003646">
    <property type="entry name" value="SH3-like_bac-type"/>
</dbReference>
<feature type="chain" id="PRO_5045398068" description="SH3b domain-containing protein" evidence="1">
    <location>
        <begin position="20"/>
        <end position="434"/>
    </location>
</feature>
<dbReference type="InterPro" id="IPR001279">
    <property type="entry name" value="Metallo-B-lactamas"/>
</dbReference>
<dbReference type="Gene3D" id="3.60.15.10">
    <property type="entry name" value="Ribonuclease Z/Hydroxyacylglutathione hydrolase-like"/>
    <property type="match status" value="1"/>
</dbReference>